<organism evidence="1 2">
    <name type="scientific">Brevibacillus gelatini</name>
    <dbReference type="NCBI Taxonomy" id="1655277"/>
    <lineage>
        <taxon>Bacteria</taxon>
        <taxon>Bacillati</taxon>
        <taxon>Bacillota</taxon>
        <taxon>Bacilli</taxon>
        <taxon>Bacillales</taxon>
        <taxon>Paenibacillaceae</taxon>
        <taxon>Brevibacillus</taxon>
    </lineage>
</organism>
<protein>
    <submittedName>
        <fullName evidence="1">PqqD family protein</fullName>
    </submittedName>
</protein>
<sequence length="91" mass="10320">MIVSQREEIYTTEMGDEIVLLDMKHGAYYGLEGATMELWKELADGPVDSAQILAKWTQLYQQSEEELTSMLDQSIQELISKKLIVVSGHDV</sequence>
<dbReference type="OrthoDB" id="43862at2"/>
<dbReference type="RefSeq" id="WP_122904683.1">
    <property type="nucleotide sequence ID" value="NZ_RHHS01000024.1"/>
</dbReference>
<dbReference type="Proteomes" id="UP000268829">
    <property type="component" value="Unassembled WGS sequence"/>
</dbReference>
<dbReference type="EMBL" id="RHHS01000024">
    <property type="protein sequence ID" value="RNB57354.1"/>
    <property type="molecule type" value="Genomic_DNA"/>
</dbReference>
<gene>
    <name evidence="1" type="ORF">EDM57_10310</name>
</gene>
<proteinExistence type="predicted"/>
<dbReference type="InterPro" id="IPR008792">
    <property type="entry name" value="PQQD"/>
</dbReference>
<accession>A0A3M8B1M9</accession>
<evidence type="ECO:0000313" key="2">
    <source>
        <dbReference type="Proteomes" id="UP000268829"/>
    </source>
</evidence>
<name>A0A3M8B1M9_9BACL</name>
<keyword evidence="2" id="KW-1185">Reference proteome</keyword>
<evidence type="ECO:0000313" key="1">
    <source>
        <dbReference type="EMBL" id="RNB57354.1"/>
    </source>
</evidence>
<dbReference type="Pfam" id="PF05402">
    <property type="entry name" value="PqqD"/>
    <property type="match status" value="1"/>
</dbReference>
<reference evidence="1 2" key="1">
    <citation type="submission" date="2018-10" db="EMBL/GenBank/DDBJ databases">
        <title>Phylogenomics of Brevibacillus.</title>
        <authorList>
            <person name="Dunlap C."/>
        </authorList>
    </citation>
    <scope>NUCLEOTIDE SEQUENCE [LARGE SCALE GENOMIC DNA]</scope>
    <source>
        <strain evidence="1 2">DSM 100115</strain>
    </source>
</reference>
<dbReference type="AlphaFoldDB" id="A0A3M8B1M9"/>
<comment type="caution">
    <text evidence="1">The sequence shown here is derived from an EMBL/GenBank/DDBJ whole genome shotgun (WGS) entry which is preliminary data.</text>
</comment>